<keyword evidence="3" id="KW-0479">Metal-binding</keyword>
<dbReference type="InterPro" id="IPR051842">
    <property type="entry name" value="uS12_prolyl_hydroxylase"/>
</dbReference>
<feature type="domain" description="Fe2OG dioxygenase" evidence="10">
    <location>
        <begin position="65"/>
        <end position="171"/>
    </location>
</feature>
<comment type="cofactor">
    <cofactor evidence="1">
        <name>L-ascorbate</name>
        <dbReference type="ChEBI" id="CHEBI:38290"/>
    </cofactor>
</comment>
<keyword evidence="12" id="KW-1185">Reference proteome</keyword>
<evidence type="ECO:0000256" key="4">
    <source>
        <dbReference type="ARBA" id="ARBA00022896"/>
    </source>
</evidence>
<keyword evidence="7" id="KW-0408">Iron</keyword>
<sequence length="429" mass="48720">VRQELHKLPFQHKSNDLYEFYQSPDIATAAEAYRLQALTQLKDTIYSVDFVRFMERLTGIALNHHTVDMSAHRYSQGGYLLCHDDDIRQSKEGRRIAYIIYLVDEDWSAKDGGALDLFAKDDHNQPQEIVHSVVPQWNTFAFFEVGATSFHQVAEVHRSTGRLSISGWLHGPIPEANQRPSYELVPQPVICQENLMLAEYIMPEFLGDQAIGNINKVFLEQSSIELQNFLQPKLYADLVHALTQRPLAGAVTGPPNVMHYTRYFVPDVATDTSTVAQLQRLFTSDAFSQLLSQYTNLEGLKRCKAEWRTFAPSHYTLLHDLAIETDGLDVLFTLPLPLTQPLSTDTTLSSTNRSSPVSTTEPAATTWDEAWQGGMHYVADKETLLTLWPKPNTLSIVFRDQGTMRFVKYLNHQAKSTRTEFAATFYEDP</sequence>
<dbReference type="InterPro" id="IPR039558">
    <property type="entry name" value="TPA1/OFD1_N"/>
</dbReference>
<evidence type="ECO:0000313" key="11">
    <source>
        <dbReference type="EMBL" id="KAJ1972417.1"/>
    </source>
</evidence>
<evidence type="ECO:0000256" key="8">
    <source>
        <dbReference type="ARBA" id="ARBA00047444"/>
    </source>
</evidence>
<organism evidence="11 12">
    <name type="scientific">Dimargaris verticillata</name>
    <dbReference type="NCBI Taxonomy" id="2761393"/>
    <lineage>
        <taxon>Eukaryota</taxon>
        <taxon>Fungi</taxon>
        <taxon>Fungi incertae sedis</taxon>
        <taxon>Zoopagomycota</taxon>
        <taxon>Kickxellomycotina</taxon>
        <taxon>Dimargaritomycetes</taxon>
        <taxon>Dimargaritales</taxon>
        <taxon>Dimargaritaceae</taxon>
        <taxon>Dimargaris</taxon>
    </lineage>
</organism>
<evidence type="ECO:0000256" key="6">
    <source>
        <dbReference type="ARBA" id="ARBA00023002"/>
    </source>
</evidence>
<dbReference type="GO" id="GO:0031418">
    <property type="term" value="F:L-ascorbic acid binding"/>
    <property type="evidence" value="ECO:0007669"/>
    <property type="project" value="UniProtKB-KW"/>
</dbReference>
<dbReference type="GO" id="GO:0005506">
    <property type="term" value="F:iron ion binding"/>
    <property type="evidence" value="ECO:0007669"/>
    <property type="project" value="InterPro"/>
</dbReference>
<dbReference type="GO" id="GO:0006449">
    <property type="term" value="P:regulation of translational termination"/>
    <property type="evidence" value="ECO:0007669"/>
    <property type="project" value="TreeGrafter"/>
</dbReference>
<feature type="compositionally biased region" description="Polar residues" evidence="9">
    <location>
        <begin position="352"/>
        <end position="363"/>
    </location>
</feature>
<dbReference type="Gene3D" id="2.60.120.620">
    <property type="entry name" value="q2cbj1_9rhob like domain"/>
    <property type="match status" value="2"/>
</dbReference>
<keyword evidence="6" id="KW-0560">Oxidoreductase</keyword>
<evidence type="ECO:0000256" key="3">
    <source>
        <dbReference type="ARBA" id="ARBA00022723"/>
    </source>
</evidence>
<dbReference type="PANTHER" id="PTHR12117:SF0">
    <property type="entry name" value="PROLYL 3-HYDROXYLASE OGFOD1"/>
    <property type="match status" value="1"/>
</dbReference>
<dbReference type="PROSITE" id="PS51471">
    <property type="entry name" value="FE2OG_OXY"/>
    <property type="match status" value="1"/>
</dbReference>
<dbReference type="AlphaFoldDB" id="A0A9W8EAR7"/>
<accession>A0A9W8EAR7</accession>
<evidence type="ECO:0000259" key="10">
    <source>
        <dbReference type="PROSITE" id="PS51471"/>
    </source>
</evidence>
<dbReference type="InterPro" id="IPR006620">
    <property type="entry name" value="Pro_4_hyd_alph"/>
</dbReference>
<dbReference type="OrthoDB" id="430522at2759"/>
<dbReference type="Proteomes" id="UP001151582">
    <property type="component" value="Unassembled WGS sequence"/>
</dbReference>
<evidence type="ECO:0000313" key="12">
    <source>
        <dbReference type="Proteomes" id="UP001151582"/>
    </source>
</evidence>
<dbReference type="GO" id="GO:0031543">
    <property type="term" value="F:peptidyl-proline dioxygenase activity"/>
    <property type="evidence" value="ECO:0007669"/>
    <property type="project" value="UniProtKB-ARBA"/>
</dbReference>
<dbReference type="EMBL" id="JANBQB010001063">
    <property type="protein sequence ID" value="KAJ1972417.1"/>
    <property type="molecule type" value="Genomic_DNA"/>
</dbReference>
<keyword evidence="5" id="KW-0223">Dioxygenase</keyword>
<dbReference type="Pfam" id="PF10637">
    <property type="entry name" value="Ofd1_CTDD"/>
    <property type="match status" value="1"/>
</dbReference>
<protein>
    <submittedName>
        <fullName evidence="11">Component of NuA3 histone acetyltransferase complex</fullName>
    </submittedName>
</protein>
<evidence type="ECO:0000256" key="1">
    <source>
        <dbReference type="ARBA" id="ARBA00001961"/>
    </source>
</evidence>
<comment type="catalytic activity">
    <reaction evidence="8">
        <text>[ribosomal protein uS12]-L-proline + 2-oxoglutarate + O2 = [ribosomal protein uS12]-(3S)-3-hydroxy-L-proline + succinate + CO2</text>
        <dbReference type="Rhea" id="RHEA:54156"/>
        <dbReference type="Rhea" id="RHEA-COMP:13816"/>
        <dbReference type="Rhea" id="RHEA-COMP:13818"/>
        <dbReference type="ChEBI" id="CHEBI:15379"/>
        <dbReference type="ChEBI" id="CHEBI:16526"/>
        <dbReference type="ChEBI" id="CHEBI:16810"/>
        <dbReference type="ChEBI" id="CHEBI:30031"/>
        <dbReference type="ChEBI" id="CHEBI:50342"/>
        <dbReference type="ChEBI" id="CHEBI:85428"/>
    </reaction>
</comment>
<feature type="non-terminal residue" evidence="11">
    <location>
        <position position="1"/>
    </location>
</feature>
<evidence type="ECO:0000256" key="5">
    <source>
        <dbReference type="ARBA" id="ARBA00022964"/>
    </source>
</evidence>
<dbReference type="GO" id="GO:0005737">
    <property type="term" value="C:cytoplasm"/>
    <property type="evidence" value="ECO:0007669"/>
    <property type="project" value="TreeGrafter"/>
</dbReference>
<dbReference type="InterPro" id="IPR019601">
    <property type="entry name" value="Oxoglutarate/Fe-dep_Oase_C"/>
</dbReference>
<comment type="similarity">
    <text evidence="2">Belongs to the TPA1 family.</text>
</comment>
<proteinExistence type="inferred from homology"/>
<evidence type="ECO:0000256" key="9">
    <source>
        <dbReference type="SAM" id="MobiDB-lite"/>
    </source>
</evidence>
<comment type="caution">
    <text evidence="11">The sequence shown here is derived from an EMBL/GenBank/DDBJ whole genome shotgun (WGS) entry which is preliminary data.</text>
</comment>
<dbReference type="SMART" id="SM00702">
    <property type="entry name" value="P4Hc"/>
    <property type="match status" value="1"/>
</dbReference>
<keyword evidence="4" id="KW-0847">Vitamin C</keyword>
<dbReference type="Pfam" id="PF13661">
    <property type="entry name" value="2OG-FeII_Oxy_4"/>
    <property type="match status" value="1"/>
</dbReference>
<dbReference type="PANTHER" id="PTHR12117">
    <property type="entry name" value="HISTONE ACETYLTRANSFERASE COMPLEX"/>
    <property type="match status" value="1"/>
</dbReference>
<evidence type="ECO:0000256" key="2">
    <source>
        <dbReference type="ARBA" id="ARBA00007443"/>
    </source>
</evidence>
<reference evidence="11" key="1">
    <citation type="submission" date="2022-07" db="EMBL/GenBank/DDBJ databases">
        <title>Phylogenomic reconstructions and comparative analyses of Kickxellomycotina fungi.</title>
        <authorList>
            <person name="Reynolds N.K."/>
            <person name="Stajich J.E."/>
            <person name="Barry K."/>
            <person name="Grigoriev I.V."/>
            <person name="Crous P."/>
            <person name="Smith M.E."/>
        </authorList>
    </citation>
    <scope>NUCLEOTIDE SEQUENCE</scope>
    <source>
        <strain evidence="11">RSA 567</strain>
    </source>
</reference>
<gene>
    <name evidence="11" type="primary">NUA3</name>
    <name evidence="11" type="ORF">H4R34_005417</name>
</gene>
<feature type="region of interest" description="Disordered" evidence="9">
    <location>
        <begin position="343"/>
        <end position="363"/>
    </location>
</feature>
<name>A0A9W8EAR7_9FUNG</name>
<dbReference type="InterPro" id="IPR005123">
    <property type="entry name" value="Oxoglu/Fe-dep_dioxygenase_dom"/>
</dbReference>
<evidence type="ECO:0000256" key="7">
    <source>
        <dbReference type="ARBA" id="ARBA00023004"/>
    </source>
</evidence>